<keyword evidence="6 8" id="KW-0067">ATP-binding</keyword>
<dbReference type="PANTHER" id="PTHR21299:SF1">
    <property type="entry name" value="PANTOATE--BETA-ALANINE LIGASE"/>
    <property type="match status" value="1"/>
</dbReference>
<evidence type="ECO:0000256" key="4">
    <source>
        <dbReference type="ARBA" id="ARBA00022655"/>
    </source>
</evidence>
<comment type="similarity">
    <text evidence="2 8">Belongs to the pantothenate synthetase family.</text>
</comment>
<dbReference type="RefSeq" id="WP_399612641.1">
    <property type="nucleotide sequence ID" value="NZ_JBITYT010000003.1"/>
</dbReference>
<dbReference type="EC" id="6.3.2.1" evidence="8"/>
<dbReference type="Gene3D" id="3.40.50.620">
    <property type="entry name" value="HUPs"/>
    <property type="match status" value="1"/>
</dbReference>
<keyword evidence="3 8" id="KW-0436">Ligase</keyword>
<sequence length="392" mass="40739">MSLPARDHDRTPAGTSAHAGAPTPTGTPAPCAPGQDRSPADRPRPAGLVPTAEGLRDAAARRGAPGRNAVVMTMGALHEGHATLIRAARARVGEDGFVVVTVFVNPLQFGAGEDLDRYPRTLDADLELALGAGASVVFAPSVDEVYPGGEPQVRITAGPMGERLEGASRPGHFDGMLTVVAKLLHLTAPDLALFGQKDAQQLALIRRMVRDLNFPVEVVGVETVREEDGLALSSRNRYLSAGERRTALALSRALFAGRERLAAQEALRARADALPNGRDRAGNRAEALSRLGEARAAADAHAVAQAAECAGAGAVRAAARAVLDEAAKAEPPLTLDYLALVDPADFTEVADDHDGEAVLAVAARVGSTRLIDNIPLRFGPPGPESPTLGAAK</sequence>
<feature type="compositionally biased region" description="Basic and acidic residues" evidence="9">
    <location>
        <begin position="1"/>
        <end position="11"/>
    </location>
</feature>
<evidence type="ECO:0000313" key="11">
    <source>
        <dbReference type="Proteomes" id="UP001614391"/>
    </source>
</evidence>
<comment type="caution">
    <text evidence="10">The sequence shown here is derived from an EMBL/GenBank/DDBJ whole genome shotgun (WGS) entry which is preliminary data.</text>
</comment>
<keyword evidence="5 8" id="KW-0547">Nucleotide-binding</keyword>
<name>A0ABW8CSV7_STRBI</name>
<dbReference type="Pfam" id="PF02569">
    <property type="entry name" value="Pantoate_ligase"/>
    <property type="match status" value="1"/>
</dbReference>
<protein>
    <recommendedName>
        <fullName evidence="8">Pantothenate synthetase</fullName>
        <shortName evidence="8">PS</shortName>
        <ecNumber evidence="8">6.3.2.1</ecNumber>
    </recommendedName>
    <alternativeName>
        <fullName evidence="8">Pantoate--beta-alanine ligase</fullName>
    </alternativeName>
    <alternativeName>
        <fullName evidence="8">Pantoate-activating enzyme</fullName>
    </alternativeName>
</protein>
<dbReference type="GO" id="GO:0004592">
    <property type="term" value="F:pantoate-beta-alanine ligase activity"/>
    <property type="evidence" value="ECO:0007669"/>
    <property type="project" value="UniProtKB-EC"/>
</dbReference>
<comment type="subcellular location">
    <subcellularLocation>
        <location evidence="8">Cytoplasm</location>
    </subcellularLocation>
</comment>
<evidence type="ECO:0000256" key="5">
    <source>
        <dbReference type="ARBA" id="ARBA00022741"/>
    </source>
</evidence>
<feature type="binding site" evidence="8">
    <location>
        <begin position="195"/>
        <end position="198"/>
    </location>
    <ligand>
        <name>ATP</name>
        <dbReference type="ChEBI" id="CHEBI:30616"/>
    </ligand>
</feature>
<dbReference type="Proteomes" id="UP001614391">
    <property type="component" value="Unassembled WGS sequence"/>
</dbReference>
<comment type="catalytic activity">
    <reaction evidence="7 8">
        <text>(R)-pantoate + beta-alanine + ATP = (R)-pantothenate + AMP + diphosphate + H(+)</text>
        <dbReference type="Rhea" id="RHEA:10912"/>
        <dbReference type="ChEBI" id="CHEBI:15378"/>
        <dbReference type="ChEBI" id="CHEBI:15980"/>
        <dbReference type="ChEBI" id="CHEBI:29032"/>
        <dbReference type="ChEBI" id="CHEBI:30616"/>
        <dbReference type="ChEBI" id="CHEBI:33019"/>
        <dbReference type="ChEBI" id="CHEBI:57966"/>
        <dbReference type="ChEBI" id="CHEBI:456215"/>
        <dbReference type="EC" id="6.3.2.1"/>
    </reaction>
</comment>
<keyword evidence="8" id="KW-0963">Cytoplasm</keyword>
<comment type="function">
    <text evidence="8">Catalyzes the condensation of pantoate with beta-alanine in an ATP-dependent reaction via a pantoyl-adenylate intermediate.</text>
</comment>
<accession>A0ABW8CSV7</accession>
<evidence type="ECO:0000256" key="2">
    <source>
        <dbReference type="ARBA" id="ARBA00009256"/>
    </source>
</evidence>
<evidence type="ECO:0000256" key="3">
    <source>
        <dbReference type="ARBA" id="ARBA00022598"/>
    </source>
</evidence>
<reference evidence="10 11" key="1">
    <citation type="submission" date="2024-10" db="EMBL/GenBank/DDBJ databases">
        <title>The Natural Products Discovery Center: Release of the First 8490 Sequenced Strains for Exploring Actinobacteria Biosynthetic Diversity.</title>
        <authorList>
            <person name="Kalkreuter E."/>
            <person name="Kautsar S.A."/>
            <person name="Yang D."/>
            <person name="Bader C.D."/>
            <person name="Teijaro C.N."/>
            <person name="Fluegel L."/>
            <person name="Davis C.M."/>
            <person name="Simpson J.R."/>
            <person name="Lauterbach L."/>
            <person name="Steele A.D."/>
            <person name="Gui C."/>
            <person name="Meng S."/>
            <person name="Li G."/>
            <person name="Viehrig K."/>
            <person name="Ye F."/>
            <person name="Su P."/>
            <person name="Kiefer A.F."/>
            <person name="Nichols A."/>
            <person name="Cepeda A.J."/>
            <person name="Yan W."/>
            <person name="Fan B."/>
            <person name="Jiang Y."/>
            <person name="Adhikari A."/>
            <person name="Zheng C.-J."/>
            <person name="Schuster L."/>
            <person name="Cowan T.M."/>
            <person name="Smanski M.J."/>
            <person name="Chevrette M.G."/>
            <person name="De Carvalho L.P.S."/>
            <person name="Shen B."/>
        </authorList>
    </citation>
    <scope>NUCLEOTIDE SEQUENCE [LARGE SCALE GENOMIC DNA]</scope>
    <source>
        <strain evidence="10 11">NPDC053346</strain>
    </source>
</reference>
<feature type="active site" description="Proton donor" evidence="8">
    <location>
        <position position="81"/>
    </location>
</feature>
<feature type="binding site" evidence="8">
    <location>
        <position position="224"/>
    </location>
    <ligand>
        <name>ATP</name>
        <dbReference type="ChEBI" id="CHEBI:30616"/>
    </ligand>
</feature>
<comment type="pathway">
    <text evidence="1 8">Cofactor biosynthesis; (R)-pantothenate biosynthesis; (R)-pantothenate from (R)-pantoate and beta-alanine: step 1/1.</text>
</comment>
<dbReference type="EMBL" id="JBITYT010000003">
    <property type="protein sequence ID" value="MFI9119599.1"/>
    <property type="molecule type" value="Genomic_DNA"/>
</dbReference>
<evidence type="ECO:0000256" key="6">
    <source>
        <dbReference type="ARBA" id="ARBA00022840"/>
    </source>
</evidence>
<dbReference type="SUPFAM" id="SSF52374">
    <property type="entry name" value="Nucleotidylyl transferase"/>
    <property type="match status" value="2"/>
</dbReference>
<evidence type="ECO:0000256" key="9">
    <source>
        <dbReference type="SAM" id="MobiDB-lite"/>
    </source>
</evidence>
<dbReference type="InterPro" id="IPR042176">
    <property type="entry name" value="Pantoate_ligase_C"/>
</dbReference>
<dbReference type="CDD" id="cd00560">
    <property type="entry name" value="PanC"/>
    <property type="match status" value="1"/>
</dbReference>
<dbReference type="PANTHER" id="PTHR21299">
    <property type="entry name" value="CYTIDYLATE KINASE/PANTOATE-BETA-ALANINE LIGASE"/>
    <property type="match status" value="1"/>
</dbReference>
<comment type="subunit">
    <text evidence="8">Homodimer.</text>
</comment>
<dbReference type="HAMAP" id="MF_00158">
    <property type="entry name" value="PanC"/>
    <property type="match status" value="1"/>
</dbReference>
<feature type="binding site" evidence="8">
    <location>
        <begin position="232"/>
        <end position="235"/>
    </location>
    <ligand>
        <name>ATP</name>
        <dbReference type="ChEBI" id="CHEBI:30616"/>
    </ligand>
</feature>
<dbReference type="Gene3D" id="3.30.1300.10">
    <property type="entry name" value="Pantoate-beta-alanine ligase, C-terminal domain"/>
    <property type="match status" value="1"/>
</dbReference>
<evidence type="ECO:0000313" key="10">
    <source>
        <dbReference type="EMBL" id="MFI9119599.1"/>
    </source>
</evidence>
<evidence type="ECO:0000256" key="8">
    <source>
        <dbReference type="HAMAP-Rule" id="MF_00158"/>
    </source>
</evidence>
<feature type="compositionally biased region" description="Low complexity" evidence="9">
    <location>
        <begin position="12"/>
        <end position="24"/>
    </location>
</feature>
<dbReference type="InterPro" id="IPR003721">
    <property type="entry name" value="Pantoate_ligase"/>
</dbReference>
<feature type="binding site" evidence="8">
    <location>
        <position position="108"/>
    </location>
    <ligand>
        <name>beta-alanine</name>
        <dbReference type="ChEBI" id="CHEBI:57966"/>
    </ligand>
</feature>
<proteinExistence type="inferred from homology"/>
<feature type="binding site" evidence="8">
    <location>
        <position position="108"/>
    </location>
    <ligand>
        <name>(R)-pantoate</name>
        <dbReference type="ChEBI" id="CHEBI:15980"/>
    </ligand>
</feature>
<evidence type="ECO:0000256" key="1">
    <source>
        <dbReference type="ARBA" id="ARBA00004990"/>
    </source>
</evidence>
<organism evidence="10 11">
    <name type="scientific">Streptomyces bikiniensis</name>
    <dbReference type="NCBI Taxonomy" id="1896"/>
    <lineage>
        <taxon>Bacteria</taxon>
        <taxon>Bacillati</taxon>
        <taxon>Actinomycetota</taxon>
        <taxon>Actinomycetes</taxon>
        <taxon>Kitasatosporales</taxon>
        <taxon>Streptomycetaceae</taxon>
        <taxon>Streptomyces</taxon>
    </lineage>
</organism>
<gene>
    <name evidence="8 10" type="primary">panC</name>
    <name evidence="10" type="ORF">ACIGW0_09425</name>
</gene>
<feature type="binding site" evidence="8">
    <location>
        <position position="201"/>
    </location>
    <ligand>
        <name>(R)-pantoate</name>
        <dbReference type="ChEBI" id="CHEBI:15980"/>
    </ligand>
</feature>
<dbReference type="InterPro" id="IPR014729">
    <property type="entry name" value="Rossmann-like_a/b/a_fold"/>
</dbReference>
<keyword evidence="11" id="KW-1185">Reference proteome</keyword>
<keyword evidence="4 8" id="KW-0566">Pantothenate biosynthesis</keyword>
<comment type="miscellaneous">
    <text evidence="8">The reaction proceeds by a bi uni uni bi ping pong mechanism.</text>
</comment>
<feature type="region of interest" description="Disordered" evidence="9">
    <location>
        <begin position="1"/>
        <end position="49"/>
    </location>
</feature>
<dbReference type="NCBIfam" id="TIGR00018">
    <property type="entry name" value="panC"/>
    <property type="match status" value="1"/>
</dbReference>
<feature type="binding site" evidence="8">
    <location>
        <begin position="74"/>
        <end position="81"/>
    </location>
    <ligand>
        <name>ATP</name>
        <dbReference type="ChEBI" id="CHEBI:30616"/>
    </ligand>
</feature>
<evidence type="ECO:0000256" key="7">
    <source>
        <dbReference type="ARBA" id="ARBA00048258"/>
    </source>
</evidence>